<name>A0AAV2E8Y1_9ROSI</name>
<dbReference type="AlphaFoldDB" id="A0AAV2E8Y1"/>
<gene>
    <name evidence="1" type="ORF">LTRI10_LOCUS23314</name>
</gene>
<dbReference type="Proteomes" id="UP001497516">
    <property type="component" value="Chromosome 4"/>
</dbReference>
<keyword evidence="2" id="KW-1185">Reference proteome</keyword>
<protein>
    <submittedName>
        <fullName evidence="1">Uncharacterized protein</fullName>
    </submittedName>
</protein>
<reference evidence="1 2" key="1">
    <citation type="submission" date="2024-04" db="EMBL/GenBank/DDBJ databases">
        <authorList>
            <person name="Fracassetti M."/>
        </authorList>
    </citation>
    <scope>NUCLEOTIDE SEQUENCE [LARGE SCALE GENOMIC DNA]</scope>
</reference>
<organism evidence="1 2">
    <name type="scientific">Linum trigynum</name>
    <dbReference type="NCBI Taxonomy" id="586398"/>
    <lineage>
        <taxon>Eukaryota</taxon>
        <taxon>Viridiplantae</taxon>
        <taxon>Streptophyta</taxon>
        <taxon>Embryophyta</taxon>
        <taxon>Tracheophyta</taxon>
        <taxon>Spermatophyta</taxon>
        <taxon>Magnoliopsida</taxon>
        <taxon>eudicotyledons</taxon>
        <taxon>Gunneridae</taxon>
        <taxon>Pentapetalae</taxon>
        <taxon>rosids</taxon>
        <taxon>fabids</taxon>
        <taxon>Malpighiales</taxon>
        <taxon>Linaceae</taxon>
        <taxon>Linum</taxon>
    </lineage>
</organism>
<sequence length="137" mass="15443">MLSSQSEDENPLLLESIPLLGSSSIERERRVSTFNATDRRRGRVTAGHWRCWRPTARMSHVWALAMVETDGKDEARLAMMETDGARLWRLAERTLQPATKPPAGGGRLLETAGAIDCWREGREVTKERGGRLWVLLS</sequence>
<dbReference type="EMBL" id="OZ034817">
    <property type="protein sequence ID" value="CAL1381965.1"/>
    <property type="molecule type" value="Genomic_DNA"/>
</dbReference>
<evidence type="ECO:0000313" key="2">
    <source>
        <dbReference type="Proteomes" id="UP001497516"/>
    </source>
</evidence>
<accession>A0AAV2E8Y1</accession>
<proteinExistence type="predicted"/>
<evidence type="ECO:0000313" key="1">
    <source>
        <dbReference type="EMBL" id="CAL1381965.1"/>
    </source>
</evidence>